<dbReference type="OrthoDB" id="2403182at2759"/>
<dbReference type="GO" id="GO:0016887">
    <property type="term" value="F:ATP hydrolysis activity"/>
    <property type="evidence" value="ECO:0007669"/>
    <property type="project" value="TreeGrafter"/>
</dbReference>
<keyword evidence="4" id="KW-0206">Cytoskeleton</keyword>
<feature type="binding site" evidence="5">
    <location>
        <begin position="109"/>
        <end position="116"/>
    </location>
    <ligand>
        <name>ATP</name>
        <dbReference type="ChEBI" id="CHEBI:30616"/>
    </ligand>
</feature>
<evidence type="ECO:0000256" key="2">
    <source>
        <dbReference type="ARBA" id="ARBA00022741"/>
    </source>
</evidence>
<organism evidence="10 11">
    <name type="scientific">Macrostomum lignano</name>
    <dbReference type="NCBI Taxonomy" id="282301"/>
    <lineage>
        <taxon>Eukaryota</taxon>
        <taxon>Metazoa</taxon>
        <taxon>Spiralia</taxon>
        <taxon>Lophotrochozoa</taxon>
        <taxon>Platyhelminthes</taxon>
        <taxon>Rhabditophora</taxon>
        <taxon>Macrostomorpha</taxon>
        <taxon>Macrostomida</taxon>
        <taxon>Macrostomidae</taxon>
        <taxon>Macrostomum</taxon>
    </lineage>
</organism>
<dbReference type="SMART" id="SM00129">
    <property type="entry name" value="KISc"/>
    <property type="match status" value="1"/>
</dbReference>
<dbReference type="InterPro" id="IPR001752">
    <property type="entry name" value="Kinesin_motor_dom"/>
</dbReference>
<evidence type="ECO:0000256" key="6">
    <source>
        <dbReference type="RuleBase" id="RU000394"/>
    </source>
</evidence>
<protein>
    <recommendedName>
        <fullName evidence="6">Kinesin-like protein</fullName>
    </recommendedName>
</protein>
<keyword evidence="3 5" id="KW-0067">ATP-binding</keyword>
<feature type="domain" description="Kinesin motor" evidence="9">
    <location>
        <begin position="29"/>
        <end position="439"/>
    </location>
</feature>
<dbReference type="InterPro" id="IPR019821">
    <property type="entry name" value="Kinesin_motor_CS"/>
</dbReference>
<dbReference type="GO" id="GO:0007018">
    <property type="term" value="P:microtubule-based movement"/>
    <property type="evidence" value="ECO:0007669"/>
    <property type="project" value="InterPro"/>
</dbReference>
<comment type="similarity">
    <text evidence="5 6">Belongs to the TRAFAC class myosin-kinesin ATPase superfamily. Kinesin family.</text>
</comment>
<dbReference type="Proteomes" id="UP000215902">
    <property type="component" value="Unassembled WGS sequence"/>
</dbReference>
<dbReference type="InterPro" id="IPR032384">
    <property type="entry name" value="Kif23_Arf-bd"/>
</dbReference>
<dbReference type="InterPro" id="IPR027417">
    <property type="entry name" value="P-loop_NTPase"/>
</dbReference>
<gene>
    <name evidence="10" type="ORF">BOX15_Mlig022917g1</name>
</gene>
<accession>A0A267F2T3</accession>
<evidence type="ECO:0000256" key="4">
    <source>
        <dbReference type="ARBA" id="ARBA00023212"/>
    </source>
</evidence>
<name>A0A267F2T3_9PLAT</name>
<dbReference type="GO" id="GO:0005524">
    <property type="term" value="F:ATP binding"/>
    <property type="evidence" value="ECO:0007669"/>
    <property type="project" value="UniProtKB-UniRule"/>
</dbReference>
<dbReference type="AlphaFoldDB" id="A0A267F2T3"/>
<dbReference type="InterPro" id="IPR027640">
    <property type="entry name" value="Kinesin-like_fam"/>
</dbReference>
<dbReference type="GO" id="GO:0005871">
    <property type="term" value="C:kinesin complex"/>
    <property type="evidence" value="ECO:0007669"/>
    <property type="project" value="TreeGrafter"/>
</dbReference>
<evidence type="ECO:0000313" key="11">
    <source>
        <dbReference type="Proteomes" id="UP000215902"/>
    </source>
</evidence>
<keyword evidence="6" id="KW-0493">Microtubule</keyword>
<dbReference type="PANTHER" id="PTHR24115:SF600">
    <property type="entry name" value="KINESIN-LIKE PROTEIN KIF23"/>
    <property type="match status" value="1"/>
</dbReference>
<dbReference type="EMBL" id="NIVC01001475">
    <property type="protein sequence ID" value="PAA67554.1"/>
    <property type="molecule type" value="Genomic_DNA"/>
</dbReference>
<evidence type="ECO:0000256" key="5">
    <source>
        <dbReference type="PROSITE-ProRule" id="PRU00283"/>
    </source>
</evidence>
<dbReference type="PANTHER" id="PTHR24115">
    <property type="entry name" value="KINESIN-RELATED"/>
    <property type="match status" value="1"/>
</dbReference>
<feature type="non-terminal residue" evidence="10">
    <location>
        <position position="1"/>
    </location>
</feature>
<sequence>TSTTRTISAMLSRTPGRKLCRINSQPCEAVEVFCRIKPPPLSTDFEDCLTVKDDRTVVLERTSAMRSTEYTFTRVFDDASKQSEVFSSAGLPLVEELVQGRNGLLFTYGVTGSGKSFTMQGHPDNPGLLPRCLDSLFNSVGSRLAKKFVIQPDRCNGFDIHSEAEAMMERQRVELERRHGGWRQLEAEAASRIRESARVPLGELEGDAFGCAVFVSYVEIYNKLAYDLLEDFGVPGQVLRAEPTSRALREDARRNMYVSGALEVECRSGDEAFAVFLKGCARRQVAQTALNAESSRSHSVFTIRLVRGCYDCRLGEMVPDKSLLHVSQLCLVDLAGSERSLRTGNAGSRLREASNINNSLLVLKRCIEALRENQRAVSAGGANAATKIVPYRESKMTQLFKNFFDGDGSVKMVLCVNRNAEEVEETANVLKFAEMASEVQVVRSKVPQTPRWQAATPRPQVPSAPPSSSESAEDGSGGRMWQFDSILPVSPSAPDSATAAAGGSLRESQWELWEQRARLFRAELDAAWDGGSGSGDLLEEVQRLQAAHRAEKARLEKRLRNAEMRLCKDRAAADTGKKELLSRLEGQENQLRRERADKERLRDQFKYRMDAVQKSAVRPRLRRSRSQEQLNADAAAAPTPGLVSRLRCRFSRAPAARRRRRRSRKSCRRHHRILVAEGPAAPGSWWWTTTPSTRHQRHCAVRQGAGKRKSVTKLEVRDIRKATDYVLTHQTADGSGGLRTEVYKGSVTPTAGGGSAVRFNDIEMLSQISPTQLVAGDTSWLLSSAARRRRASIVGVAGSAGSSGGRKRRAAAIAGNDDDDNEGCRRTPQLPPPTPHLVGSPDAASLTSEDDEL</sequence>
<evidence type="ECO:0000256" key="8">
    <source>
        <dbReference type="SAM" id="MobiDB-lite"/>
    </source>
</evidence>
<evidence type="ECO:0000313" key="10">
    <source>
        <dbReference type="EMBL" id="PAA67554.1"/>
    </source>
</evidence>
<dbReference type="GO" id="GO:0051256">
    <property type="term" value="P:mitotic spindle midzone assembly"/>
    <property type="evidence" value="ECO:0007669"/>
    <property type="project" value="TreeGrafter"/>
</dbReference>
<reference evidence="10 11" key="1">
    <citation type="submission" date="2017-06" db="EMBL/GenBank/DDBJ databases">
        <title>A platform for efficient transgenesis in Macrostomum lignano, a flatworm model organism for stem cell research.</title>
        <authorList>
            <person name="Berezikov E."/>
        </authorList>
    </citation>
    <scope>NUCLEOTIDE SEQUENCE [LARGE SCALE GENOMIC DNA]</scope>
    <source>
        <strain evidence="10">DV1</strain>
        <tissue evidence="10">Whole organism</tissue>
    </source>
</reference>
<dbReference type="STRING" id="282301.A0A267F2T3"/>
<keyword evidence="11" id="KW-1185">Reference proteome</keyword>
<dbReference type="Pfam" id="PF00225">
    <property type="entry name" value="Kinesin"/>
    <property type="match status" value="1"/>
</dbReference>
<evidence type="ECO:0000256" key="1">
    <source>
        <dbReference type="ARBA" id="ARBA00004245"/>
    </source>
</evidence>
<dbReference type="Gene3D" id="2.60.40.4330">
    <property type="entry name" value="Kinesin-like protein Kif23, Arf6-interacting domain"/>
    <property type="match status" value="1"/>
</dbReference>
<dbReference type="GO" id="GO:0005634">
    <property type="term" value="C:nucleus"/>
    <property type="evidence" value="ECO:0007669"/>
    <property type="project" value="TreeGrafter"/>
</dbReference>
<dbReference type="SUPFAM" id="SSF52540">
    <property type="entry name" value="P-loop containing nucleoside triphosphate hydrolases"/>
    <property type="match status" value="1"/>
</dbReference>
<proteinExistence type="inferred from homology"/>
<dbReference type="PROSITE" id="PS50067">
    <property type="entry name" value="KINESIN_MOTOR_2"/>
    <property type="match status" value="1"/>
</dbReference>
<dbReference type="InterPro" id="IPR038105">
    <property type="entry name" value="Kif23_Arf-bd_sf"/>
</dbReference>
<evidence type="ECO:0000256" key="3">
    <source>
        <dbReference type="ARBA" id="ARBA00022840"/>
    </source>
</evidence>
<keyword evidence="5 6" id="KW-0505">Motor protein</keyword>
<evidence type="ECO:0000256" key="7">
    <source>
        <dbReference type="SAM" id="Coils"/>
    </source>
</evidence>
<feature type="compositionally biased region" description="Low complexity" evidence="8">
    <location>
        <begin position="490"/>
        <end position="502"/>
    </location>
</feature>
<feature type="region of interest" description="Disordered" evidence="8">
    <location>
        <begin position="613"/>
        <end position="636"/>
    </location>
</feature>
<dbReference type="Gene3D" id="3.40.850.10">
    <property type="entry name" value="Kinesin motor domain"/>
    <property type="match status" value="1"/>
</dbReference>
<keyword evidence="4" id="KW-0963">Cytoplasm</keyword>
<dbReference type="InterPro" id="IPR036961">
    <property type="entry name" value="Kinesin_motor_dom_sf"/>
</dbReference>
<dbReference type="GO" id="GO:0003777">
    <property type="term" value="F:microtubule motor activity"/>
    <property type="evidence" value="ECO:0007669"/>
    <property type="project" value="InterPro"/>
</dbReference>
<dbReference type="Pfam" id="PF16540">
    <property type="entry name" value="MKLP1_Arf_bdg"/>
    <property type="match status" value="1"/>
</dbReference>
<dbReference type="PRINTS" id="PR00380">
    <property type="entry name" value="KINESINHEAVY"/>
</dbReference>
<evidence type="ECO:0000259" key="9">
    <source>
        <dbReference type="PROSITE" id="PS50067"/>
    </source>
</evidence>
<comment type="caution">
    <text evidence="10">The sequence shown here is derived from an EMBL/GenBank/DDBJ whole genome shotgun (WGS) entry which is preliminary data.</text>
</comment>
<keyword evidence="7" id="KW-0175">Coiled coil</keyword>
<feature type="region of interest" description="Disordered" evidence="8">
    <location>
        <begin position="795"/>
        <end position="853"/>
    </location>
</feature>
<dbReference type="GO" id="GO:0005874">
    <property type="term" value="C:microtubule"/>
    <property type="evidence" value="ECO:0007669"/>
    <property type="project" value="UniProtKB-KW"/>
</dbReference>
<comment type="subcellular location">
    <subcellularLocation>
        <location evidence="1">Cytoplasm</location>
        <location evidence="1">Cytoskeleton</location>
    </subcellularLocation>
</comment>
<feature type="coiled-coil region" evidence="7">
    <location>
        <begin position="538"/>
        <end position="604"/>
    </location>
</feature>
<keyword evidence="2 5" id="KW-0547">Nucleotide-binding</keyword>
<dbReference type="GO" id="GO:0008017">
    <property type="term" value="F:microtubule binding"/>
    <property type="evidence" value="ECO:0007669"/>
    <property type="project" value="InterPro"/>
</dbReference>
<feature type="region of interest" description="Disordered" evidence="8">
    <location>
        <begin position="447"/>
        <end position="502"/>
    </location>
</feature>
<dbReference type="PROSITE" id="PS00411">
    <property type="entry name" value="KINESIN_MOTOR_1"/>
    <property type="match status" value="1"/>
</dbReference>